<keyword evidence="9" id="KW-1185">Reference proteome</keyword>
<dbReference type="PANTHER" id="PTHR18895">
    <property type="entry name" value="HEMK METHYLTRANSFERASE"/>
    <property type="match status" value="1"/>
</dbReference>
<organism evidence="8 9">
    <name type="scientific">Dethiosulfovibrio marinus</name>
    <dbReference type="NCBI Taxonomy" id="133532"/>
    <lineage>
        <taxon>Bacteria</taxon>
        <taxon>Thermotogati</taxon>
        <taxon>Synergistota</taxon>
        <taxon>Synergistia</taxon>
        <taxon>Synergistales</taxon>
        <taxon>Dethiosulfovibrionaceae</taxon>
        <taxon>Dethiosulfovibrio</taxon>
    </lineage>
</organism>
<evidence type="ECO:0000259" key="6">
    <source>
        <dbReference type="Pfam" id="PF05175"/>
    </source>
</evidence>
<sequence length="282" mass="30991">MSSSLKDLRRLFIADLSEAGVDNPDLDVDLILSHFMGVDRSWIHCHGEFSVEGVTLDSMKAAVLRRKDREPLHYILGSCPFWGKSLSVRSGSLIPRPETEFLVEAALRDFNGGTFVDWGTGSGCIACAILSDRPEAFCIAVDSEASAIEVAYGNLQREGVLNRCLLWHCSTPESIPLASGTVDLVVSNPPYIPSEDVPSLMPEVSRYEPRSALDGGPDGLDPYRMLLPWAERVLRPGGLLWVEFGGTDQVRSLTEMTPSGLSLLDMRDDLSGVPRLMGWRRV</sequence>
<dbReference type="InterPro" id="IPR029063">
    <property type="entry name" value="SAM-dependent_MTases_sf"/>
</dbReference>
<comment type="catalytic activity">
    <reaction evidence="5">
        <text>L-glutaminyl-[peptide chain release factor] + S-adenosyl-L-methionine = N(5)-methyl-L-glutaminyl-[peptide chain release factor] + S-adenosyl-L-homocysteine + H(+)</text>
        <dbReference type="Rhea" id="RHEA:42896"/>
        <dbReference type="Rhea" id="RHEA-COMP:10271"/>
        <dbReference type="Rhea" id="RHEA-COMP:10272"/>
        <dbReference type="ChEBI" id="CHEBI:15378"/>
        <dbReference type="ChEBI" id="CHEBI:30011"/>
        <dbReference type="ChEBI" id="CHEBI:57856"/>
        <dbReference type="ChEBI" id="CHEBI:59789"/>
        <dbReference type="ChEBI" id="CHEBI:61891"/>
        <dbReference type="EC" id="2.1.1.297"/>
    </reaction>
</comment>
<dbReference type="InterPro" id="IPR002052">
    <property type="entry name" value="DNA_methylase_N6_adenine_CS"/>
</dbReference>
<dbReference type="Gene3D" id="1.10.8.10">
    <property type="entry name" value="DNA helicase RuvA subunit, C-terminal domain"/>
    <property type="match status" value="1"/>
</dbReference>
<dbReference type="Pfam" id="PF05175">
    <property type="entry name" value="MTS"/>
    <property type="match status" value="1"/>
</dbReference>
<feature type="domain" description="Methyltransferase small" evidence="6">
    <location>
        <begin position="99"/>
        <end position="192"/>
    </location>
</feature>
<dbReference type="InterPro" id="IPR019874">
    <property type="entry name" value="RF_methyltr_PrmC"/>
</dbReference>
<dbReference type="PROSITE" id="PS00092">
    <property type="entry name" value="N6_MTASE"/>
    <property type="match status" value="1"/>
</dbReference>
<dbReference type="InterPro" id="IPR004556">
    <property type="entry name" value="HemK-like"/>
</dbReference>
<keyword evidence="4" id="KW-0949">S-adenosyl-L-methionine</keyword>
<dbReference type="GO" id="GO:0032259">
    <property type="term" value="P:methylation"/>
    <property type="evidence" value="ECO:0007669"/>
    <property type="project" value="UniProtKB-KW"/>
</dbReference>
<dbReference type="InterPro" id="IPR007848">
    <property type="entry name" value="Small_mtfrase_dom"/>
</dbReference>
<accession>A0ABS9EQ78</accession>
<dbReference type="Pfam" id="PF17827">
    <property type="entry name" value="PrmC_N"/>
    <property type="match status" value="1"/>
</dbReference>
<evidence type="ECO:0000256" key="1">
    <source>
        <dbReference type="ARBA" id="ARBA00012771"/>
    </source>
</evidence>
<dbReference type="NCBIfam" id="TIGR00536">
    <property type="entry name" value="hemK_fam"/>
    <property type="match status" value="1"/>
</dbReference>
<name>A0ABS9EQ78_9BACT</name>
<evidence type="ECO:0000313" key="8">
    <source>
        <dbReference type="EMBL" id="MCF4143352.1"/>
    </source>
</evidence>
<evidence type="ECO:0000256" key="2">
    <source>
        <dbReference type="ARBA" id="ARBA00022603"/>
    </source>
</evidence>
<dbReference type="InterPro" id="IPR050320">
    <property type="entry name" value="N5-glutamine_MTase"/>
</dbReference>
<proteinExistence type="predicted"/>
<dbReference type="NCBIfam" id="TIGR03534">
    <property type="entry name" value="RF_mod_PrmC"/>
    <property type="match status" value="1"/>
</dbReference>
<protein>
    <recommendedName>
        <fullName evidence="1">peptide chain release factor N(5)-glutamine methyltransferase</fullName>
        <ecNumber evidence="1">2.1.1.297</ecNumber>
    </recommendedName>
</protein>
<evidence type="ECO:0000256" key="5">
    <source>
        <dbReference type="ARBA" id="ARBA00048391"/>
    </source>
</evidence>
<reference evidence="8 9" key="1">
    <citation type="submission" date="2022-01" db="EMBL/GenBank/DDBJ databases">
        <title>Dethiosulfovibrio faecalis sp. nov., a novel proteolytic, non-sulfur-reducing bacterium isolated from a marine aquaculture solid waste bioreactor.</title>
        <authorList>
            <person name="Grabowski S."/>
            <person name="Apolinario E."/>
            <person name="Schneider N."/>
            <person name="Marshall C.W."/>
            <person name="Sowers K.R."/>
        </authorList>
    </citation>
    <scope>NUCLEOTIDE SEQUENCE [LARGE SCALE GENOMIC DNA]</scope>
    <source>
        <strain evidence="8 9">DSM 12537</strain>
    </source>
</reference>
<keyword evidence="3 8" id="KW-0808">Transferase</keyword>
<evidence type="ECO:0000259" key="7">
    <source>
        <dbReference type="Pfam" id="PF17827"/>
    </source>
</evidence>
<dbReference type="InterPro" id="IPR040758">
    <property type="entry name" value="PrmC_N"/>
</dbReference>
<evidence type="ECO:0000256" key="3">
    <source>
        <dbReference type="ARBA" id="ARBA00022679"/>
    </source>
</evidence>
<dbReference type="EC" id="2.1.1.297" evidence="1"/>
<dbReference type="EMBL" id="JAKGUD010000014">
    <property type="protein sequence ID" value="MCF4143352.1"/>
    <property type="molecule type" value="Genomic_DNA"/>
</dbReference>
<dbReference type="PANTHER" id="PTHR18895:SF74">
    <property type="entry name" value="MTRF1L RELEASE FACTOR GLUTAMINE METHYLTRANSFERASE"/>
    <property type="match status" value="1"/>
</dbReference>
<evidence type="ECO:0000256" key="4">
    <source>
        <dbReference type="ARBA" id="ARBA00022691"/>
    </source>
</evidence>
<evidence type="ECO:0000313" key="9">
    <source>
        <dbReference type="Proteomes" id="UP001200430"/>
    </source>
</evidence>
<dbReference type="CDD" id="cd02440">
    <property type="entry name" value="AdoMet_MTases"/>
    <property type="match status" value="1"/>
</dbReference>
<gene>
    <name evidence="8" type="primary">prmC</name>
    <name evidence="8" type="ORF">L2W38_11065</name>
</gene>
<dbReference type="RefSeq" id="WP_236100054.1">
    <property type="nucleotide sequence ID" value="NZ_JAKGUD010000014.1"/>
</dbReference>
<dbReference type="Gene3D" id="3.40.50.150">
    <property type="entry name" value="Vaccinia Virus protein VP39"/>
    <property type="match status" value="1"/>
</dbReference>
<keyword evidence="2 8" id="KW-0489">Methyltransferase</keyword>
<dbReference type="GO" id="GO:0102559">
    <property type="term" value="F:peptide chain release factor N(5)-glutamine methyltransferase activity"/>
    <property type="evidence" value="ECO:0007669"/>
    <property type="project" value="UniProtKB-EC"/>
</dbReference>
<dbReference type="Proteomes" id="UP001200430">
    <property type="component" value="Unassembled WGS sequence"/>
</dbReference>
<feature type="domain" description="Release factor glutamine methyltransferase N-terminal" evidence="7">
    <location>
        <begin position="8"/>
        <end position="77"/>
    </location>
</feature>
<dbReference type="SUPFAM" id="SSF53335">
    <property type="entry name" value="S-adenosyl-L-methionine-dependent methyltransferases"/>
    <property type="match status" value="1"/>
</dbReference>
<comment type="caution">
    <text evidence="8">The sequence shown here is derived from an EMBL/GenBank/DDBJ whole genome shotgun (WGS) entry which is preliminary data.</text>
</comment>